<dbReference type="GO" id="GO:0004190">
    <property type="term" value="F:aspartic-type endopeptidase activity"/>
    <property type="evidence" value="ECO:0007669"/>
    <property type="project" value="UniProtKB-KW"/>
</dbReference>
<dbReference type="InterPro" id="IPR036397">
    <property type="entry name" value="RNaseH_sf"/>
</dbReference>
<evidence type="ECO:0000256" key="4">
    <source>
        <dbReference type="SAM" id="Phobius"/>
    </source>
</evidence>
<dbReference type="Pfam" id="PF13976">
    <property type="entry name" value="gag_pre-integrs"/>
    <property type="match status" value="1"/>
</dbReference>
<dbReference type="Pfam" id="PF22936">
    <property type="entry name" value="Pol_BBD"/>
    <property type="match status" value="1"/>
</dbReference>
<organism evidence="6 7">
    <name type="scientific">Centaurea solstitialis</name>
    <name type="common">yellow star-thistle</name>
    <dbReference type="NCBI Taxonomy" id="347529"/>
    <lineage>
        <taxon>Eukaryota</taxon>
        <taxon>Viridiplantae</taxon>
        <taxon>Streptophyta</taxon>
        <taxon>Embryophyta</taxon>
        <taxon>Tracheophyta</taxon>
        <taxon>Spermatophyta</taxon>
        <taxon>Magnoliopsida</taxon>
        <taxon>eudicotyledons</taxon>
        <taxon>Gunneridae</taxon>
        <taxon>Pentapetalae</taxon>
        <taxon>asterids</taxon>
        <taxon>campanulids</taxon>
        <taxon>Asterales</taxon>
        <taxon>Asteraceae</taxon>
        <taxon>Carduoideae</taxon>
        <taxon>Cardueae</taxon>
        <taxon>Centaureinae</taxon>
        <taxon>Centaurea</taxon>
    </lineage>
</organism>
<feature type="region of interest" description="Disordered" evidence="3">
    <location>
        <begin position="675"/>
        <end position="750"/>
    </location>
</feature>
<dbReference type="InterPro" id="IPR043502">
    <property type="entry name" value="DNA/RNA_pol_sf"/>
</dbReference>
<feature type="region of interest" description="Disordered" evidence="3">
    <location>
        <begin position="291"/>
        <end position="362"/>
    </location>
</feature>
<gene>
    <name evidence="6" type="ORF">OSB04_un000236</name>
</gene>
<keyword evidence="7" id="KW-1185">Reference proteome</keyword>
<evidence type="ECO:0000256" key="1">
    <source>
        <dbReference type="ARBA" id="ARBA00022750"/>
    </source>
</evidence>
<feature type="compositionally biased region" description="Low complexity" evidence="3">
    <location>
        <begin position="712"/>
        <end position="743"/>
    </location>
</feature>
<keyword evidence="1" id="KW-0064">Aspartyl protease</keyword>
<feature type="compositionally biased region" description="Low complexity" evidence="3">
    <location>
        <begin position="1444"/>
        <end position="1459"/>
    </location>
</feature>
<accession>A0AA38VS41</accession>
<dbReference type="PANTHER" id="PTHR11439">
    <property type="entry name" value="GAG-POL-RELATED RETROTRANSPOSON"/>
    <property type="match status" value="1"/>
</dbReference>
<dbReference type="Proteomes" id="UP001172457">
    <property type="component" value="Unassembled WGS sequence"/>
</dbReference>
<feature type="compositionally biased region" description="Acidic residues" evidence="3">
    <location>
        <begin position="1420"/>
        <end position="1431"/>
    </location>
</feature>
<dbReference type="InterPro" id="IPR001584">
    <property type="entry name" value="Integrase_cat-core"/>
</dbReference>
<dbReference type="SUPFAM" id="SSF53098">
    <property type="entry name" value="Ribonuclease H-like"/>
    <property type="match status" value="1"/>
</dbReference>
<dbReference type="InterPro" id="IPR025724">
    <property type="entry name" value="GAG-pre-integrase_dom"/>
</dbReference>
<reference evidence="6" key="1">
    <citation type="submission" date="2023-03" db="EMBL/GenBank/DDBJ databases">
        <title>Chromosome-scale reference genome and RAD-based genetic map of yellow starthistle (Centaurea solstitialis) reveal putative structural variation and QTLs associated with invader traits.</title>
        <authorList>
            <person name="Reatini B."/>
            <person name="Cang F.A."/>
            <person name="Jiang Q."/>
            <person name="Mckibben M.T.W."/>
            <person name="Barker M.S."/>
            <person name="Rieseberg L.H."/>
            <person name="Dlugosch K.M."/>
        </authorList>
    </citation>
    <scope>NUCLEOTIDE SEQUENCE</scope>
    <source>
        <strain evidence="6">CAN-66</strain>
        <tissue evidence="6">Leaf</tissue>
    </source>
</reference>
<keyword evidence="4" id="KW-0812">Transmembrane</keyword>
<keyword evidence="2" id="KW-0175">Coiled coil</keyword>
<feature type="compositionally biased region" description="Basic residues" evidence="3">
    <location>
        <begin position="2008"/>
        <end position="2018"/>
    </location>
</feature>
<feature type="compositionally biased region" description="Polar residues" evidence="3">
    <location>
        <begin position="1471"/>
        <end position="1481"/>
    </location>
</feature>
<dbReference type="Pfam" id="PF07727">
    <property type="entry name" value="RVT_2"/>
    <property type="match status" value="1"/>
</dbReference>
<dbReference type="GO" id="GO:0015074">
    <property type="term" value="P:DNA integration"/>
    <property type="evidence" value="ECO:0007669"/>
    <property type="project" value="InterPro"/>
</dbReference>
<keyword evidence="4" id="KW-1133">Transmembrane helix</keyword>
<dbReference type="Pfam" id="PF25597">
    <property type="entry name" value="SH3_retrovirus"/>
    <property type="match status" value="1"/>
</dbReference>
<dbReference type="EMBL" id="JARYMX010000015">
    <property type="protein sequence ID" value="KAJ9536587.1"/>
    <property type="molecule type" value="Genomic_DNA"/>
</dbReference>
<feature type="region of interest" description="Disordered" evidence="3">
    <location>
        <begin position="1418"/>
        <end position="1485"/>
    </location>
</feature>
<dbReference type="GO" id="GO:0003676">
    <property type="term" value="F:nucleic acid binding"/>
    <property type="evidence" value="ECO:0007669"/>
    <property type="project" value="InterPro"/>
</dbReference>
<feature type="domain" description="Integrase catalytic" evidence="5">
    <location>
        <begin position="1183"/>
        <end position="1341"/>
    </location>
</feature>
<dbReference type="InterPro" id="IPR054722">
    <property type="entry name" value="PolX-like_BBD"/>
</dbReference>
<dbReference type="CDD" id="cd09272">
    <property type="entry name" value="RNase_HI_RT_Ty1"/>
    <property type="match status" value="1"/>
</dbReference>
<dbReference type="InterPro" id="IPR012337">
    <property type="entry name" value="RNaseH-like_sf"/>
</dbReference>
<sequence>MSTSSQSSTLTSPTASQLVFALTNVYSQFSFKLSTDGSKYKLWCRIFLDMCKGAKVHGHITGKSKPNGDDDEDWEAIDSRIKSWFYSTCDANLLQIISSDNCTAKDLWDKLDECLECFSYKSNSVTPKRVPCPLLIFCHQLKNLADALADCDSKIDDIELVMQILRQLPPSYHSIVDVITNTKPFPSFLEAKNMLLLHESREESLEPHTDPPLTSSAALYSSAQNGKPKNKPNKGRNNGRPASKGGGVILMFPQVPILLLGHSQAYFGASPHAPPAQPGLLGAPPVHSFGAGAPQPSPTLFSAPQHPSPHTFHPSPVPSSPYLYGQHQSPHSVPAPSPYGQPMQPSTPVPMPSQPSFGGHASQFSQPQYTDLSSVFQAMSVQAPQDNNFYMDSGATRHMTFNQGTMHSLTPCNSNFIQVGNGAMVPARYIGHCTLPYSSYPLLLNNVLVYDKLIKNLISVRRFTIDNSVSVEFDPFGFTVKDLKTGSFLQRCDSDHHDLYPVLPPAPRSTLASANVAVSFDVWHRRLGHPGAAIFQFLVSRKFIACSSQSSTLCHACQLGKHCRLPFSLSTTKTSRVFELIHSGLWTSPIISLSGIQHKSSKSDKLNRETLELGSLDHGNTILNEILCFDLSAAHKLSAKLKRAEELLAARDAQLREREAQLEAANRRIRELEAACRPQAQSSKRGHDDTDPAAGPHEGEMQGAKRPRIGLAQASGSAPATTASASRSASSSAPSESAAADTSFIDSDTEAIPDMGSWRYEPIPAGEVVEFPHLTETAGIEVVPPEAAPTDPSDFQIPEEARKILRSLAQSLRIYKKGDDILQNTDYTSLLSAFEFPTPDAPRTIHSTDPETTAPVVIQLNWNHSVIFRPFLEESFSRIFQQENLHVWSRKVYFGISHIKNKRRRTAYVHQRMCNWATHGRQRIRRRFTKVTAMRPYRHGHQLFLEYDVRMYGTSVPRGELQNWTFTEADLDRVHLEDLLALIKYLQGPILRPEHYRDGTEILKKYVRHAITLARVTDYQLAIESRQPKVNLLRPNLLVPGIDAYLPYMPTRIPEHGVLYVTMKKKERRFMRFSELAKFCDGTLLYVYNGMQSRLLADQVPSRKFIDGKGKILEAMNLIERKLKERLMYRRVEAAMQMRARIIGEWEEFLQMSKYSLVLHIVFYILFTNILTIIVLHSSIINFSFSPSFILTPFGIHSFKYYVLFLDDFSHFLWVFPLRAKSEVFDVFKTFRAYVLNQFKTDIQLFQCDNGREFNNQPFLDFFKTHGIKIRFSCPYTSPQNGKAERTIRTINNTLCTSLIQASLPPKFWVEALLSSVHTFNLLPSTTIQYKTPFEVLFGFSPTYSHLRIFGCLCYPNTAPTAPYKLAPRSSACVYLGPSTDHRGYHCLDLITQKVIISRHVVFDETHFPFPDFQPHPSSEDYDSFDVDDDSPPSLTPIPDVVVTPPESSTTTSSSSPAEPSQPPAPATTSGHPMTTRSRTGSLKPKQIFNLSVTSDISPIPRSAAQAMCDPHWRAAMDAEMSAIISNYTNGRLERYKARLVAQGFSQQPGLDFDDTFSPVVKPATIRTVLSISISRNWPIHQLDVKNAFLHGDLTETVYMRQPPGYVNSSFPDHVCRLHKALYGLKQAPRAWYHRFAVFLSSLGFLSSKTDTSLFTYHRGSDTIYLLLYVDDIILTASSPTLISMVISKLSSEFPMSDLGPLSFFLGIAASRSKFGLFLSQSAFAQEILARADMVSCNPCSTPADTKTKLAVDGEPVPDPTLYRSLAGALQYLTFTRPDIAYAVKQVCLFMHDPRLPHLNALKRILRYLKGTLSHGLHLKASAVDRLAGCPTTRRSTSGFCVYLGDNLVSWSSKRQHVVSRSSAEAEYRGIANVVAETAWLRNLLLELCYPLSRATVVFCDNVSAMYLASNPVQHQRTKHVEIDLHFVRERVAIGHVRVLHVPSAYQYADIFTKGLPTSLFLDFRDSLNIRLPPDQTTGDQEMNEPVLQFTDPDHQSEDLLKTSRSYSKNHQRRRRIS</sequence>
<dbReference type="PANTHER" id="PTHR11439:SF524">
    <property type="entry name" value="RNA-DIRECTED DNA POLYMERASE, PROTEIN KINASE RLK-PELLE-DLSV FAMILY"/>
    <property type="match status" value="1"/>
</dbReference>
<evidence type="ECO:0000256" key="2">
    <source>
        <dbReference type="SAM" id="Coils"/>
    </source>
</evidence>
<keyword evidence="4" id="KW-0472">Membrane</keyword>
<evidence type="ECO:0000313" key="7">
    <source>
        <dbReference type="Proteomes" id="UP001172457"/>
    </source>
</evidence>
<feature type="region of interest" description="Disordered" evidence="3">
    <location>
        <begin position="222"/>
        <end position="246"/>
    </location>
</feature>
<dbReference type="InterPro" id="IPR057670">
    <property type="entry name" value="SH3_retrovirus"/>
</dbReference>
<feature type="compositionally biased region" description="Basic and acidic residues" evidence="3">
    <location>
        <begin position="1992"/>
        <end position="2002"/>
    </location>
</feature>
<dbReference type="SUPFAM" id="SSF56672">
    <property type="entry name" value="DNA/RNA polymerases"/>
    <property type="match status" value="1"/>
</dbReference>
<feature type="compositionally biased region" description="Pro residues" evidence="3">
    <location>
        <begin position="333"/>
        <end position="353"/>
    </location>
</feature>
<evidence type="ECO:0000259" key="5">
    <source>
        <dbReference type="PROSITE" id="PS50994"/>
    </source>
</evidence>
<keyword evidence="1" id="KW-0378">Hydrolase</keyword>
<dbReference type="Gene3D" id="3.30.420.10">
    <property type="entry name" value="Ribonuclease H-like superfamily/Ribonuclease H"/>
    <property type="match status" value="1"/>
</dbReference>
<dbReference type="PROSITE" id="PS50994">
    <property type="entry name" value="INTEGRASE"/>
    <property type="match status" value="1"/>
</dbReference>
<keyword evidence="1" id="KW-0645">Protease</keyword>
<proteinExistence type="predicted"/>
<dbReference type="InterPro" id="IPR013103">
    <property type="entry name" value="RVT_2"/>
</dbReference>
<protein>
    <recommendedName>
        <fullName evidence="5">Integrase catalytic domain-containing protein</fullName>
    </recommendedName>
</protein>
<feature type="coiled-coil region" evidence="2">
    <location>
        <begin position="641"/>
        <end position="675"/>
    </location>
</feature>
<evidence type="ECO:0000256" key="3">
    <source>
        <dbReference type="SAM" id="MobiDB-lite"/>
    </source>
</evidence>
<comment type="caution">
    <text evidence="6">The sequence shown here is derived from an EMBL/GenBank/DDBJ whole genome shotgun (WGS) entry which is preliminary data.</text>
</comment>
<feature type="transmembrane region" description="Helical" evidence="4">
    <location>
        <begin position="1157"/>
        <end position="1180"/>
    </location>
</feature>
<dbReference type="Pfam" id="PF00665">
    <property type="entry name" value="rve"/>
    <property type="match status" value="1"/>
</dbReference>
<feature type="region of interest" description="Disordered" evidence="3">
    <location>
        <begin position="1989"/>
        <end position="2018"/>
    </location>
</feature>
<name>A0AA38VS41_9ASTR</name>
<evidence type="ECO:0000313" key="6">
    <source>
        <dbReference type="EMBL" id="KAJ9536587.1"/>
    </source>
</evidence>
<dbReference type="Pfam" id="PF14223">
    <property type="entry name" value="Retrotran_gag_2"/>
    <property type="match status" value="1"/>
</dbReference>